<dbReference type="InterPro" id="IPR001965">
    <property type="entry name" value="Znf_PHD"/>
</dbReference>
<keyword evidence="4" id="KW-0808">Transferase</keyword>
<evidence type="ECO:0000256" key="3">
    <source>
        <dbReference type="ARBA" id="ARBA00005383"/>
    </source>
</evidence>
<sequence>MDLVTSCKEKLAHFRIKELKDILTQLGLSKQGKKQDLADRILAIISDDRVSGMWAKKNVVRKEEVAKLVDDIHRKLQVPGASDLASKSQNLANVTIDTLFKEEVEDTHQTEKVRCLCGSSLQTDFMIQCEHKKCNMWQHIGCVIIPEKPMDGIKPTLPTTFYCELCRLARADPFWVTMGHPLYPVKLTITSVPTADSANPVQSVEKTFQLTKADKDLLSEPEFELQAWCMLLNDKVSFRMQWPLHADLQVNGMPVRAINRPGAQLLGANGRDDGPVITTCTREGSNKISLTGCDARMFCLGVRIVRRRTVQQILNLIPKESDGERFADAVARVCRCVGGGAATENADSDSDLEVVADNIPVNLRCPMSGSRMKIAGRFKPCAHMGCFDLEVFVQMNQRSRKWQCPICLKNYSLEDVIIDPYFNRITTKMHTCGEDITEIEVKPDGSWRVKAENDQKSLGQLGQWHLPDGTLLVPSEVESKPKPETLRQVTHEGGSEGHNTGLKLGIKKNRNGIWEVSKPETTCSLSSGNKLPEKLLNNGHNGSNGFPMSSSATFSGRDGEDLSINQDGGGHFGHSTTNGADFGSLSPNMELGYGFTNLNPPAIGGDADIIILSDSEDEMENLMSSAPAFEKTVTFSALQQAEDPALIHGGNSCLGLFNDDDDFGAPFWSLPSTSQVGPGFQLFGSDDNSHGLGGPSSMDGFTFADEIGLNPAPLGPGSSLYQSNLDINDGLVDNPLAFDQNDPSLQLFLPTRPPEAAEPMELKVQPTVSKGLTSDDWISLRLGGDGGVGGVNCEPAVTTELNSCQPPSQDGVMDALVDTASLRLGMNGSESGKKRSPERSDDPFSFPRQKRSVRPRLYLSIETDSEEER</sequence>
<dbReference type="GO" id="GO:0061665">
    <property type="term" value="F:SUMO ligase activity"/>
    <property type="evidence" value="ECO:0007669"/>
    <property type="project" value="TreeGrafter"/>
</dbReference>
<evidence type="ECO:0000313" key="14">
    <source>
        <dbReference type="EMBL" id="KAD5508714.1"/>
    </source>
</evidence>
<evidence type="ECO:0000313" key="15">
    <source>
        <dbReference type="Proteomes" id="UP000326396"/>
    </source>
</evidence>
<keyword evidence="6 10" id="KW-0863">Zinc-finger</keyword>
<dbReference type="EMBL" id="SZYD01000008">
    <property type="protein sequence ID" value="KAD5508714.1"/>
    <property type="molecule type" value="Genomic_DNA"/>
</dbReference>
<dbReference type="SMART" id="SM00249">
    <property type="entry name" value="PHD"/>
    <property type="match status" value="1"/>
</dbReference>
<feature type="region of interest" description="Disordered" evidence="11">
    <location>
        <begin position="534"/>
        <end position="583"/>
    </location>
</feature>
<dbReference type="InterPro" id="IPR003034">
    <property type="entry name" value="SAP_dom"/>
</dbReference>
<evidence type="ECO:0000256" key="10">
    <source>
        <dbReference type="PROSITE-ProRule" id="PRU00452"/>
    </source>
</evidence>
<comment type="subcellular location">
    <subcellularLocation>
        <location evidence="1">Nucleus</location>
    </subcellularLocation>
</comment>
<name>A0A5N6NZK9_9ASTR</name>
<comment type="similarity">
    <text evidence="3">Belongs to the PIAS family.</text>
</comment>
<keyword evidence="8" id="KW-0862">Zinc</keyword>
<dbReference type="SUPFAM" id="SSF68906">
    <property type="entry name" value="SAP domain"/>
    <property type="match status" value="1"/>
</dbReference>
<evidence type="ECO:0000256" key="11">
    <source>
        <dbReference type="SAM" id="MobiDB-lite"/>
    </source>
</evidence>
<evidence type="ECO:0000256" key="6">
    <source>
        <dbReference type="ARBA" id="ARBA00022771"/>
    </source>
</evidence>
<evidence type="ECO:0000256" key="8">
    <source>
        <dbReference type="ARBA" id="ARBA00022833"/>
    </source>
</evidence>
<dbReference type="CDD" id="cd15570">
    <property type="entry name" value="PHD_Bye1p_SIZ1_like"/>
    <property type="match status" value="1"/>
</dbReference>
<protein>
    <recommendedName>
        <fullName evidence="16">SP-RING-type domain-containing protein</fullName>
    </recommendedName>
</protein>
<dbReference type="Pfam" id="PF02037">
    <property type="entry name" value="SAP"/>
    <property type="match status" value="1"/>
</dbReference>
<feature type="compositionally biased region" description="Basic and acidic residues" evidence="11">
    <location>
        <begin position="831"/>
        <end position="842"/>
    </location>
</feature>
<dbReference type="PANTHER" id="PTHR10782">
    <property type="entry name" value="ZINC FINGER MIZ DOMAIN-CONTAINING PROTEIN"/>
    <property type="match status" value="1"/>
</dbReference>
<gene>
    <name evidence="14" type="ORF">E3N88_16417</name>
</gene>
<dbReference type="Pfam" id="PF00628">
    <property type="entry name" value="PHD"/>
    <property type="match status" value="1"/>
</dbReference>
<dbReference type="InterPro" id="IPR019787">
    <property type="entry name" value="Znf_PHD-finger"/>
</dbReference>
<dbReference type="PROSITE" id="PS51044">
    <property type="entry name" value="ZF_SP_RING"/>
    <property type="match status" value="1"/>
</dbReference>
<dbReference type="AlphaFoldDB" id="A0A5N6NZK9"/>
<accession>A0A5N6NZK9</accession>
<keyword evidence="5" id="KW-0479">Metal-binding</keyword>
<feature type="region of interest" description="Disordered" evidence="11">
    <location>
        <begin position="825"/>
        <end position="869"/>
    </location>
</feature>
<comment type="pathway">
    <text evidence="2">Protein modification; protein sumoylation.</text>
</comment>
<keyword evidence="7" id="KW-0833">Ubl conjugation pathway</keyword>
<dbReference type="GO" id="GO:0016925">
    <property type="term" value="P:protein sumoylation"/>
    <property type="evidence" value="ECO:0007669"/>
    <property type="project" value="UniProtKB-UniPathway"/>
</dbReference>
<dbReference type="UniPathway" id="UPA00886"/>
<dbReference type="Gene3D" id="1.10.720.30">
    <property type="entry name" value="SAP domain"/>
    <property type="match status" value="1"/>
</dbReference>
<dbReference type="SMART" id="SM00513">
    <property type="entry name" value="SAP"/>
    <property type="match status" value="1"/>
</dbReference>
<feature type="compositionally biased region" description="Polar residues" evidence="11">
    <location>
        <begin position="538"/>
        <end position="554"/>
    </location>
</feature>
<proteinExistence type="inferred from homology"/>
<comment type="caution">
    <text evidence="14">The sequence shown here is derived from an EMBL/GenBank/DDBJ whole genome shotgun (WGS) entry which is preliminary data.</text>
</comment>
<evidence type="ECO:0000256" key="1">
    <source>
        <dbReference type="ARBA" id="ARBA00004123"/>
    </source>
</evidence>
<dbReference type="InterPro" id="IPR011011">
    <property type="entry name" value="Znf_FYVE_PHD"/>
</dbReference>
<feature type="domain" description="SAP" evidence="12">
    <location>
        <begin position="11"/>
        <end position="45"/>
    </location>
</feature>
<evidence type="ECO:0000256" key="9">
    <source>
        <dbReference type="ARBA" id="ARBA00023242"/>
    </source>
</evidence>
<dbReference type="CDD" id="cd16792">
    <property type="entry name" value="SP-RING_Siz-like"/>
    <property type="match status" value="1"/>
</dbReference>
<evidence type="ECO:0000259" key="13">
    <source>
        <dbReference type="PROSITE" id="PS51044"/>
    </source>
</evidence>
<evidence type="ECO:0000259" key="12">
    <source>
        <dbReference type="PROSITE" id="PS50800"/>
    </source>
</evidence>
<dbReference type="FunFam" id="1.10.720.30:FF:000014">
    <property type="entry name" value="E3 SUMO-protein ligase SIZ1"/>
    <property type="match status" value="1"/>
</dbReference>
<evidence type="ECO:0000256" key="2">
    <source>
        <dbReference type="ARBA" id="ARBA00004718"/>
    </source>
</evidence>
<dbReference type="PROSITE" id="PS01359">
    <property type="entry name" value="ZF_PHD_1"/>
    <property type="match status" value="1"/>
</dbReference>
<dbReference type="PROSITE" id="PS50800">
    <property type="entry name" value="SAP"/>
    <property type="match status" value="1"/>
</dbReference>
<evidence type="ECO:0000256" key="4">
    <source>
        <dbReference type="ARBA" id="ARBA00022679"/>
    </source>
</evidence>
<dbReference type="PANTHER" id="PTHR10782:SF99">
    <property type="entry name" value="CHROMATIN REGULATOR PHD FAMILY"/>
    <property type="match status" value="1"/>
</dbReference>
<keyword evidence="15" id="KW-1185">Reference proteome</keyword>
<dbReference type="GO" id="GO:0008270">
    <property type="term" value="F:zinc ion binding"/>
    <property type="evidence" value="ECO:0007669"/>
    <property type="project" value="UniProtKB-KW"/>
</dbReference>
<reference evidence="14 15" key="1">
    <citation type="submission" date="2019-05" db="EMBL/GenBank/DDBJ databases">
        <title>Mikania micrantha, genome provides insights into the molecular mechanism of rapid growth.</title>
        <authorList>
            <person name="Liu B."/>
        </authorList>
    </citation>
    <scope>NUCLEOTIDE SEQUENCE [LARGE SCALE GENOMIC DNA]</scope>
    <source>
        <strain evidence="14">NLD-2019</strain>
        <tissue evidence="14">Leaf</tissue>
    </source>
</reference>
<dbReference type="Gene3D" id="3.30.40.10">
    <property type="entry name" value="Zinc/RING finger domain, C3HC4 (zinc finger)"/>
    <property type="match status" value="2"/>
</dbReference>
<dbReference type="InterPro" id="IPR019786">
    <property type="entry name" value="Zinc_finger_PHD-type_CS"/>
</dbReference>
<evidence type="ECO:0000256" key="5">
    <source>
        <dbReference type="ARBA" id="ARBA00022723"/>
    </source>
</evidence>
<dbReference type="Pfam" id="PF02891">
    <property type="entry name" value="zf-MIZ"/>
    <property type="match status" value="1"/>
</dbReference>
<dbReference type="GO" id="GO:0000785">
    <property type="term" value="C:chromatin"/>
    <property type="evidence" value="ECO:0007669"/>
    <property type="project" value="TreeGrafter"/>
</dbReference>
<evidence type="ECO:0008006" key="16">
    <source>
        <dbReference type="Google" id="ProtNLM"/>
    </source>
</evidence>
<dbReference type="OrthoDB" id="28127at2759"/>
<dbReference type="InterPro" id="IPR031141">
    <property type="entry name" value="SIZ1/2_SP-RING"/>
</dbReference>
<dbReference type="GO" id="GO:0005634">
    <property type="term" value="C:nucleus"/>
    <property type="evidence" value="ECO:0007669"/>
    <property type="project" value="UniProtKB-SubCell"/>
</dbReference>
<keyword evidence="9" id="KW-0539">Nucleus</keyword>
<dbReference type="Proteomes" id="UP000326396">
    <property type="component" value="Linkage Group LG16"/>
</dbReference>
<dbReference type="InterPro" id="IPR013083">
    <property type="entry name" value="Znf_RING/FYVE/PHD"/>
</dbReference>
<dbReference type="InterPro" id="IPR004181">
    <property type="entry name" value="Znf_MIZ"/>
</dbReference>
<organism evidence="14 15">
    <name type="scientific">Mikania micrantha</name>
    <name type="common">bitter vine</name>
    <dbReference type="NCBI Taxonomy" id="192012"/>
    <lineage>
        <taxon>Eukaryota</taxon>
        <taxon>Viridiplantae</taxon>
        <taxon>Streptophyta</taxon>
        <taxon>Embryophyta</taxon>
        <taxon>Tracheophyta</taxon>
        <taxon>Spermatophyta</taxon>
        <taxon>Magnoliopsida</taxon>
        <taxon>eudicotyledons</taxon>
        <taxon>Gunneridae</taxon>
        <taxon>Pentapetalae</taxon>
        <taxon>asterids</taxon>
        <taxon>campanulids</taxon>
        <taxon>Asterales</taxon>
        <taxon>Asteraceae</taxon>
        <taxon>Asteroideae</taxon>
        <taxon>Heliantheae alliance</taxon>
        <taxon>Eupatorieae</taxon>
        <taxon>Mikania</taxon>
    </lineage>
</organism>
<evidence type="ECO:0000256" key="7">
    <source>
        <dbReference type="ARBA" id="ARBA00022786"/>
    </source>
</evidence>
<dbReference type="SUPFAM" id="SSF57903">
    <property type="entry name" value="FYVE/PHD zinc finger"/>
    <property type="match status" value="1"/>
</dbReference>
<dbReference type="InterPro" id="IPR036361">
    <property type="entry name" value="SAP_dom_sf"/>
</dbReference>
<feature type="domain" description="SP-RING-type" evidence="13">
    <location>
        <begin position="348"/>
        <end position="431"/>
    </location>
</feature>